<reference evidence="4 5" key="1">
    <citation type="journal article" date="2013" name="Appl. Environ. Microbiol.">
        <title>The genome of the alga-associated marine flavobacterium Formosa agariphila KMM 3901T reveals a broad potential for degradation of algal polysaccharides.</title>
        <authorList>
            <person name="Mann A.J."/>
            <person name="Hahnke R.L."/>
            <person name="Huang S."/>
            <person name="Werner J."/>
            <person name="Xing P."/>
            <person name="Barbeyron T."/>
            <person name="Huettel B."/>
            <person name="Stueber K."/>
            <person name="Reinhardt R."/>
            <person name="Harder J."/>
            <person name="Gloeckner F.O."/>
            <person name="Amann R.I."/>
            <person name="Teeling H."/>
        </authorList>
    </citation>
    <scope>NUCLEOTIDE SEQUENCE [LARGE SCALE GENOMIC DNA]</scope>
    <source>
        <strain evidence="5">DSM 15362 / KCTC 12365 / LMG 23005 / KMM 3901</strain>
    </source>
</reference>
<keyword evidence="1" id="KW-0802">TPR repeat</keyword>
<accession>T2KPL7</accession>
<gene>
    <name evidence="4" type="ORF">BN863_29780</name>
</gene>
<proteinExistence type="predicted"/>
<evidence type="ECO:0000259" key="3">
    <source>
        <dbReference type="Pfam" id="PF10373"/>
    </source>
</evidence>
<dbReference type="InterPro" id="IPR011990">
    <property type="entry name" value="TPR-like_helical_dom_sf"/>
</dbReference>
<dbReference type="eggNOG" id="COG0457">
    <property type="taxonomic scope" value="Bacteria"/>
</dbReference>
<dbReference type="PATRIC" id="fig|1347342.6.peg.2997"/>
<dbReference type="AlphaFoldDB" id="T2KPL7"/>
<dbReference type="SMART" id="SM00028">
    <property type="entry name" value="TPR"/>
    <property type="match status" value="2"/>
</dbReference>
<feature type="repeat" description="TPR" evidence="1">
    <location>
        <begin position="309"/>
        <end position="342"/>
    </location>
</feature>
<name>T2KPL7_FORAG</name>
<evidence type="ECO:0000313" key="4">
    <source>
        <dbReference type="EMBL" id="CDF80690.1"/>
    </source>
</evidence>
<dbReference type="Pfam" id="PF10373">
    <property type="entry name" value="EST1_DNA_bind"/>
    <property type="match status" value="1"/>
</dbReference>
<evidence type="ECO:0000313" key="5">
    <source>
        <dbReference type="Proteomes" id="UP000016160"/>
    </source>
</evidence>
<dbReference type="STRING" id="1347342.BN863_29780"/>
<dbReference type="Gene3D" id="1.25.40.10">
    <property type="entry name" value="Tetratricopeptide repeat domain"/>
    <property type="match status" value="1"/>
</dbReference>
<keyword evidence="5" id="KW-1185">Reference proteome</keyword>
<feature type="domain" description="DNA/RNA-binding" evidence="3">
    <location>
        <begin position="365"/>
        <end position="397"/>
    </location>
</feature>
<dbReference type="HOGENOM" id="CLU_047119_0_0_10"/>
<sequence>MINYYAKKKKIMKMKVTLVVAMLCLGLTQGFAQSQEECTTKLSIFHEYVKAKNYDAAYTPWMEVRNACPKFNKAIIIDGEKILDYKIENSTGAEKKAYIEDLMKLWDEEFTNFPGRTTQGEVLVNQAQLMYDNKADLGLSDLEVYNAFDKAYTTDAANFKSPKGLYTYFSLMVDLYDAKQKTAQDLFNKYDDVVDRVDTEVGIFSEDLNKLIAKEEAGTALKSKEISYKKRYESYLKAYDQIGGSIDGKLGERANCENLIPLYEKDFEANKTDAVWLQRAAGKMSEKECTSDPLFFKLVNAYHDLKPSANSAYYLGILKDKENKSSEALKYYEQALSLETDSYKKAKLYSKIGDKLKRSGAYSKARNYYRQALTLNPSNGRPHLQIASMYAASANDCGDSTFNKRAVFWLAADEASKAGRVDPTLKSHASQSATSYRASAPQKADIFSEGNGGQTIKIGCWIGASVTVPNL</sequence>
<feature type="repeat" description="TPR" evidence="1">
    <location>
        <begin position="346"/>
        <end position="379"/>
    </location>
</feature>
<protein>
    <submittedName>
        <fullName evidence="4">TPR domain protein</fullName>
    </submittedName>
</protein>
<dbReference type="PROSITE" id="PS50005">
    <property type="entry name" value="TPR"/>
    <property type="match status" value="2"/>
</dbReference>
<feature type="chain" id="PRO_5004602765" evidence="2">
    <location>
        <begin position="33"/>
        <end position="471"/>
    </location>
</feature>
<dbReference type="Proteomes" id="UP000016160">
    <property type="component" value="Chromosome"/>
</dbReference>
<dbReference type="EMBL" id="HG315671">
    <property type="protein sequence ID" value="CDF80690.1"/>
    <property type="molecule type" value="Genomic_DNA"/>
</dbReference>
<keyword evidence="2" id="KW-0732">Signal</keyword>
<evidence type="ECO:0000256" key="2">
    <source>
        <dbReference type="SAM" id="SignalP"/>
    </source>
</evidence>
<dbReference type="InterPro" id="IPR018834">
    <property type="entry name" value="DNA/RNA-bd_Est1-type"/>
</dbReference>
<feature type="signal peptide" evidence="2">
    <location>
        <begin position="1"/>
        <end position="32"/>
    </location>
</feature>
<dbReference type="SUPFAM" id="SSF48452">
    <property type="entry name" value="TPR-like"/>
    <property type="match status" value="1"/>
</dbReference>
<dbReference type="PROSITE" id="PS50293">
    <property type="entry name" value="TPR_REGION"/>
    <property type="match status" value="1"/>
</dbReference>
<evidence type="ECO:0000256" key="1">
    <source>
        <dbReference type="PROSITE-ProRule" id="PRU00339"/>
    </source>
</evidence>
<organism evidence="4 5">
    <name type="scientific">Formosa agariphila (strain DSM 15362 / KCTC 12365 / LMG 23005 / KMM 3901 / M-2Alg 35-1)</name>
    <dbReference type="NCBI Taxonomy" id="1347342"/>
    <lineage>
        <taxon>Bacteria</taxon>
        <taxon>Pseudomonadati</taxon>
        <taxon>Bacteroidota</taxon>
        <taxon>Flavobacteriia</taxon>
        <taxon>Flavobacteriales</taxon>
        <taxon>Flavobacteriaceae</taxon>
        <taxon>Formosa</taxon>
    </lineage>
</organism>
<dbReference type="InterPro" id="IPR019734">
    <property type="entry name" value="TPR_rpt"/>
</dbReference>